<dbReference type="EMBL" id="DF975570">
    <property type="protein sequence ID" value="GAU51790.1"/>
    <property type="molecule type" value="Genomic_DNA"/>
</dbReference>
<dbReference type="InterPro" id="IPR044730">
    <property type="entry name" value="RNase_H-like_dom_plant"/>
</dbReference>
<organism evidence="2 3">
    <name type="scientific">Trifolium subterraneum</name>
    <name type="common">Subterranean clover</name>
    <dbReference type="NCBI Taxonomy" id="3900"/>
    <lineage>
        <taxon>Eukaryota</taxon>
        <taxon>Viridiplantae</taxon>
        <taxon>Streptophyta</taxon>
        <taxon>Embryophyta</taxon>
        <taxon>Tracheophyta</taxon>
        <taxon>Spermatophyta</taxon>
        <taxon>Magnoliopsida</taxon>
        <taxon>eudicotyledons</taxon>
        <taxon>Gunneridae</taxon>
        <taxon>Pentapetalae</taxon>
        <taxon>rosids</taxon>
        <taxon>fabids</taxon>
        <taxon>Fabales</taxon>
        <taxon>Fabaceae</taxon>
        <taxon>Papilionoideae</taxon>
        <taxon>50 kb inversion clade</taxon>
        <taxon>NPAAA clade</taxon>
        <taxon>Hologalegina</taxon>
        <taxon>IRL clade</taxon>
        <taxon>Trifolieae</taxon>
        <taxon>Trifolium</taxon>
    </lineage>
</organism>
<evidence type="ECO:0000259" key="1">
    <source>
        <dbReference type="PROSITE" id="PS50878"/>
    </source>
</evidence>
<dbReference type="AlphaFoldDB" id="A0A2Z6PJK1"/>
<sequence>MQFLILTRIVHRGLDGFGAYFYQAYWDIIQDDVVNVVVQFFNSGWILPNFNSNTIVLIPKSVSAHSIDQYRPIALANFKFKIISKVLADRLAQIMPSIISKEQRGFIHGRNIKDCIGLTSEAINLLHKKSFGGNIAMKINISKAFDTLDWSFILKVLKQFGFSNKFCRWIEVILDSAHISISINGAQQSFFKCKRGVRQRDPLSPLLFCLAEEVLSRGIAKLVADGKVDLIKGSRNTLIPSHCLYADDIMVFCRGKLSCIHALKNLFSDYANCSGQVISATKSTIFSGGIFHARLNIIVNLLGFNIGFLPFNYLGVPIFKGRVQLVKSVIQSMLIYSISIYSWPVSILKSIESWTRNFIWSGDINQKKLVIVAWKNVCAPLDEGGLGLRSLSAFMAELCGVMRAIEIADSKNWHNLWLETDSSLVVMTLKSSALVPWTLSNRWKNCLRLVRNRNFVVSHVYREGNQCADSLANIGFTLDRIMIWYELPPQILSCFVDNRLGKPSYRFVT</sequence>
<feature type="domain" description="Reverse transcriptase" evidence="1">
    <location>
        <begin position="39"/>
        <end position="318"/>
    </location>
</feature>
<dbReference type="InterPro" id="IPR002156">
    <property type="entry name" value="RNaseH_domain"/>
</dbReference>
<dbReference type="SUPFAM" id="SSF56672">
    <property type="entry name" value="DNA/RNA polymerases"/>
    <property type="match status" value="1"/>
</dbReference>
<dbReference type="Gene3D" id="3.30.420.10">
    <property type="entry name" value="Ribonuclease H-like superfamily/Ribonuclease H"/>
    <property type="match status" value="1"/>
</dbReference>
<dbReference type="GO" id="GO:0003676">
    <property type="term" value="F:nucleic acid binding"/>
    <property type="evidence" value="ECO:0007669"/>
    <property type="project" value="InterPro"/>
</dbReference>
<dbReference type="CDD" id="cd06222">
    <property type="entry name" value="RNase_H_like"/>
    <property type="match status" value="1"/>
</dbReference>
<reference evidence="3" key="1">
    <citation type="journal article" date="2017" name="Front. Plant Sci.">
        <title>Climate Clever Clovers: New Paradigm to Reduce the Environmental Footprint of Ruminants by Breeding Low Methanogenic Forages Utilizing Haplotype Variation.</title>
        <authorList>
            <person name="Kaur P."/>
            <person name="Appels R."/>
            <person name="Bayer P.E."/>
            <person name="Keeble-Gagnere G."/>
            <person name="Wang J."/>
            <person name="Hirakawa H."/>
            <person name="Shirasawa K."/>
            <person name="Vercoe P."/>
            <person name="Stefanova K."/>
            <person name="Durmic Z."/>
            <person name="Nichols P."/>
            <person name="Revell C."/>
            <person name="Isobe S.N."/>
            <person name="Edwards D."/>
            <person name="Erskine W."/>
        </authorList>
    </citation>
    <scope>NUCLEOTIDE SEQUENCE [LARGE SCALE GENOMIC DNA]</scope>
    <source>
        <strain evidence="3">cv. Daliak</strain>
    </source>
</reference>
<dbReference type="InterPro" id="IPR043502">
    <property type="entry name" value="DNA/RNA_pol_sf"/>
</dbReference>
<dbReference type="InterPro" id="IPR000477">
    <property type="entry name" value="RT_dom"/>
</dbReference>
<dbReference type="InterPro" id="IPR012337">
    <property type="entry name" value="RNaseH-like_sf"/>
</dbReference>
<protein>
    <recommendedName>
        <fullName evidence="1">Reverse transcriptase domain-containing protein</fullName>
    </recommendedName>
</protein>
<dbReference type="InterPro" id="IPR036397">
    <property type="entry name" value="RNaseH_sf"/>
</dbReference>
<keyword evidence="3" id="KW-1185">Reference proteome</keyword>
<dbReference type="PANTHER" id="PTHR31635">
    <property type="entry name" value="REVERSE TRANSCRIPTASE DOMAIN-CONTAINING PROTEIN-RELATED"/>
    <property type="match status" value="1"/>
</dbReference>
<dbReference type="Pfam" id="PF00078">
    <property type="entry name" value="RVT_1"/>
    <property type="match status" value="1"/>
</dbReference>
<gene>
    <name evidence="2" type="ORF">TSUD_415760</name>
</gene>
<dbReference type="SUPFAM" id="SSF53098">
    <property type="entry name" value="Ribonuclease H-like"/>
    <property type="match status" value="1"/>
</dbReference>
<evidence type="ECO:0000313" key="2">
    <source>
        <dbReference type="EMBL" id="GAU51790.1"/>
    </source>
</evidence>
<dbReference type="OrthoDB" id="1743918at2759"/>
<dbReference type="Proteomes" id="UP000242715">
    <property type="component" value="Unassembled WGS sequence"/>
</dbReference>
<evidence type="ECO:0000313" key="3">
    <source>
        <dbReference type="Proteomes" id="UP000242715"/>
    </source>
</evidence>
<dbReference type="PANTHER" id="PTHR31635:SF196">
    <property type="entry name" value="REVERSE TRANSCRIPTASE DOMAIN-CONTAINING PROTEIN-RELATED"/>
    <property type="match status" value="1"/>
</dbReference>
<dbReference type="Pfam" id="PF13456">
    <property type="entry name" value="RVT_3"/>
    <property type="match status" value="1"/>
</dbReference>
<dbReference type="PROSITE" id="PS50878">
    <property type="entry name" value="RT_POL"/>
    <property type="match status" value="1"/>
</dbReference>
<dbReference type="CDD" id="cd01650">
    <property type="entry name" value="RT_nLTR_like"/>
    <property type="match status" value="1"/>
</dbReference>
<dbReference type="GO" id="GO:0004523">
    <property type="term" value="F:RNA-DNA hybrid ribonuclease activity"/>
    <property type="evidence" value="ECO:0007669"/>
    <property type="project" value="InterPro"/>
</dbReference>
<accession>A0A2Z6PJK1</accession>
<proteinExistence type="predicted"/>
<name>A0A2Z6PJK1_TRISU</name>